<proteinExistence type="predicted"/>
<dbReference type="GO" id="GO:0005509">
    <property type="term" value="F:calcium ion binding"/>
    <property type="evidence" value="ECO:0007669"/>
    <property type="project" value="InterPro"/>
</dbReference>
<feature type="domain" description="EF-hand" evidence="3">
    <location>
        <begin position="50"/>
        <end position="85"/>
    </location>
</feature>
<evidence type="ECO:0000259" key="3">
    <source>
        <dbReference type="PROSITE" id="PS50222"/>
    </source>
</evidence>
<dbReference type="AlphaFoldDB" id="A0A7R9QEB2"/>
<keyword evidence="2" id="KW-0472">Membrane</keyword>
<evidence type="ECO:0000256" key="2">
    <source>
        <dbReference type="SAM" id="Phobius"/>
    </source>
</evidence>
<accession>A0A7R9QEB2</accession>
<keyword evidence="2" id="KW-0812">Transmembrane</keyword>
<dbReference type="SUPFAM" id="SSF47473">
    <property type="entry name" value="EF-hand"/>
    <property type="match status" value="1"/>
</dbReference>
<organism evidence="4">
    <name type="scientific">Oppiella nova</name>
    <dbReference type="NCBI Taxonomy" id="334625"/>
    <lineage>
        <taxon>Eukaryota</taxon>
        <taxon>Metazoa</taxon>
        <taxon>Ecdysozoa</taxon>
        <taxon>Arthropoda</taxon>
        <taxon>Chelicerata</taxon>
        <taxon>Arachnida</taxon>
        <taxon>Acari</taxon>
        <taxon>Acariformes</taxon>
        <taxon>Sarcoptiformes</taxon>
        <taxon>Oribatida</taxon>
        <taxon>Brachypylina</taxon>
        <taxon>Oppioidea</taxon>
        <taxon>Oppiidae</taxon>
        <taxon>Oppiella</taxon>
    </lineage>
</organism>
<dbReference type="PROSITE" id="PS00018">
    <property type="entry name" value="EF_HAND_1"/>
    <property type="match status" value="1"/>
</dbReference>
<feature type="transmembrane region" description="Helical" evidence="2">
    <location>
        <begin position="23"/>
        <end position="44"/>
    </location>
</feature>
<evidence type="ECO:0000256" key="1">
    <source>
        <dbReference type="ARBA" id="ARBA00022837"/>
    </source>
</evidence>
<evidence type="ECO:0000313" key="5">
    <source>
        <dbReference type="Proteomes" id="UP000728032"/>
    </source>
</evidence>
<dbReference type="Proteomes" id="UP000728032">
    <property type="component" value="Unassembled WGS sequence"/>
</dbReference>
<dbReference type="Gene3D" id="1.10.238.10">
    <property type="entry name" value="EF-hand"/>
    <property type="match status" value="1"/>
</dbReference>
<dbReference type="PROSITE" id="PS50222">
    <property type="entry name" value="EF_HAND_2"/>
    <property type="match status" value="1"/>
</dbReference>
<keyword evidence="2" id="KW-1133">Transmembrane helix</keyword>
<dbReference type="EMBL" id="OC915944">
    <property type="protein sequence ID" value="CAD7642536.1"/>
    <property type="molecule type" value="Genomic_DNA"/>
</dbReference>
<dbReference type="InterPro" id="IPR011992">
    <property type="entry name" value="EF-hand-dom_pair"/>
</dbReference>
<keyword evidence="5" id="KW-1185">Reference proteome</keyword>
<reference evidence="4" key="1">
    <citation type="submission" date="2020-11" db="EMBL/GenBank/DDBJ databases">
        <authorList>
            <person name="Tran Van P."/>
        </authorList>
    </citation>
    <scope>NUCLEOTIDE SEQUENCE</scope>
</reference>
<evidence type="ECO:0000313" key="4">
    <source>
        <dbReference type="EMBL" id="CAD7642536.1"/>
    </source>
</evidence>
<name>A0A7R9QEB2_9ACAR</name>
<gene>
    <name evidence="4" type="ORF">ONB1V03_LOCUS3642</name>
</gene>
<protein>
    <recommendedName>
        <fullName evidence="3">EF-hand domain-containing protein</fullName>
    </recommendedName>
</protein>
<sequence>MIHYIHNHKQTIETRSRITIFDIIFNDWISISIASVGIIADYFLRRIPYPNDRNSSRLFHHMDIDGDHKVDIREFQSYLIQLFHANDVVSFEFGRKVSPPEVAKQFSLWEPKTRNMRWNCLMDYFDDDKDLAIDYDEFKALKANKFDAFNCLLSRDIG</sequence>
<dbReference type="EMBL" id="CAJPVJ010001119">
    <property type="protein sequence ID" value="CAG2164082.1"/>
    <property type="molecule type" value="Genomic_DNA"/>
</dbReference>
<dbReference type="InterPro" id="IPR018247">
    <property type="entry name" value="EF_Hand_1_Ca_BS"/>
</dbReference>
<dbReference type="InterPro" id="IPR002048">
    <property type="entry name" value="EF_hand_dom"/>
</dbReference>
<keyword evidence="1" id="KW-0106">Calcium</keyword>